<dbReference type="PROSITE" id="PS50181">
    <property type="entry name" value="FBOX"/>
    <property type="match status" value="1"/>
</dbReference>
<feature type="compositionally biased region" description="Low complexity" evidence="1">
    <location>
        <begin position="186"/>
        <end position="196"/>
    </location>
</feature>
<dbReference type="InterPro" id="IPR001810">
    <property type="entry name" value="F-box_dom"/>
</dbReference>
<dbReference type="OrthoDB" id="1865546at2759"/>
<dbReference type="STRING" id="3469.A0A4Y7L5Y4"/>
<organism evidence="3 4">
    <name type="scientific">Papaver somniferum</name>
    <name type="common">Opium poppy</name>
    <dbReference type="NCBI Taxonomy" id="3469"/>
    <lineage>
        <taxon>Eukaryota</taxon>
        <taxon>Viridiplantae</taxon>
        <taxon>Streptophyta</taxon>
        <taxon>Embryophyta</taxon>
        <taxon>Tracheophyta</taxon>
        <taxon>Spermatophyta</taxon>
        <taxon>Magnoliopsida</taxon>
        <taxon>Ranunculales</taxon>
        <taxon>Papaveraceae</taxon>
        <taxon>Papaveroideae</taxon>
        <taxon>Papaver</taxon>
    </lineage>
</organism>
<dbReference type="Pfam" id="PF23310">
    <property type="entry name" value="TPR_27"/>
    <property type="match status" value="1"/>
</dbReference>
<evidence type="ECO:0000256" key="1">
    <source>
        <dbReference type="SAM" id="MobiDB-lite"/>
    </source>
</evidence>
<proteinExistence type="predicted"/>
<dbReference type="PANTHER" id="PTHR33784:SF10">
    <property type="entry name" value="F-BOX PROTEIN"/>
    <property type="match status" value="1"/>
</dbReference>
<dbReference type="AlphaFoldDB" id="A0A4Y7L5Y4"/>
<dbReference type="Proteomes" id="UP000316621">
    <property type="component" value="Chromosome 10"/>
</dbReference>
<dbReference type="Pfam" id="PF12937">
    <property type="entry name" value="F-box-like"/>
    <property type="match status" value="1"/>
</dbReference>
<evidence type="ECO:0000259" key="2">
    <source>
        <dbReference type="PROSITE" id="PS50181"/>
    </source>
</evidence>
<sequence length="243" mass="27838">MADIKTCYRGSMLMIKSIPHEVLTEILAKVASSSLADHLNVNQTCKFFHEVAQDDFILRHASLDEVPVIQWTSKAEVASFLKRCEHAQNPEVLYRQGMVEFFYNNQIELGRELLQRSSNSGHTVATYVLGIIFLDSGDNQSILRGRELLNRILTKRSNNERSRGEDVEECRRKSRRVIRQLWVNNSLNPSNPSQSQACNSSRCTTSQKNVNGWSSDYEDMSDCEICRCNREFSHFIKMVLGVN</sequence>
<dbReference type="SUPFAM" id="SSF81383">
    <property type="entry name" value="F-box domain"/>
    <property type="match status" value="1"/>
</dbReference>
<feature type="region of interest" description="Disordered" evidence="1">
    <location>
        <begin position="186"/>
        <end position="205"/>
    </location>
</feature>
<dbReference type="InterPro" id="IPR040338">
    <property type="entry name" value="At1g67623-like"/>
</dbReference>
<protein>
    <recommendedName>
        <fullName evidence="2">F-box domain-containing protein</fullName>
    </recommendedName>
</protein>
<evidence type="ECO:0000313" key="3">
    <source>
        <dbReference type="EMBL" id="RZC79689.1"/>
    </source>
</evidence>
<dbReference type="InterPro" id="IPR057136">
    <property type="entry name" value="At2g35280_TPR_dom"/>
</dbReference>
<dbReference type="PANTHER" id="PTHR33784">
    <property type="entry name" value="OS05G0482100 PROTEIN"/>
    <property type="match status" value="1"/>
</dbReference>
<feature type="domain" description="F-box" evidence="2">
    <location>
        <begin position="12"/>
        <end position="61"/>
    </location>
</feature>
<dbReference type="OMA" id="ICNHRGK"/>
<evidence type="ECO:0000313" key="4">
    <source>
        <dbReference type="Proteomes" id="UP000316621"/>
    </source>
</evidence>
<name>A0A4Y7L5Y4_PAPSO</name>
<accession>A0A4Y7L5Y4</accession>
<dbReference type="InterPro" id="IPR036047">
    <property type="entry name" value="F-box-like_dom_sf"/>
</dbReference>
<gene>
    <name evidence="3" type="ORF">C5167_042264</name>
</gene>
<dbReference type="Gramene" id="RZC79689">
    <property type="protein sequence ID" value="RZC79689"/>
    <property type="gene ID" value="C5167_042264"/>
</dbReference>
<reference evidence="3 4" key="1">
    <citation type="journal article" date="2018" name="Science">
        <title>The opium poppy genome and morphinan production.</title>
        <authorList>
            <person name="Guo L."/>
            <person name="Winzer T."/>
            <person name="Yang X."/>
            <person name="Li Y."/>
            <person name="Ning Z."/>
            <person name="He Z."/>
            <person name="Teodor R."/>
            <person name="Lu Y."/>
            <person name="Bowser T.A."/>
            <person name="Graham I.A."/>
            <person name="Ye K."/>
        </authorList>
    </citation>
    <scope>NUCLEOTIDE SEQUENCE [LARGE SCALE GENOMIC DNA]</scope>
    <source>
        <strain evidence="4">cv. HN1</strain>
        <tissue evidence="3">Leaves</tissue>
    </source>
</reference>
<dbReference type="EMBL" id="CM010724">
    <property type="protein sequence ID" value="RZC79689.1"/>
    <property type="molecule type" value="Genomic_DNA"/>
</dbReference>
<keyword evidence="4" id="KW-1185">Reference proteome</keyword>